<gene>
    <name evidence="6" type="ORF">AAFF_G00236250</name>
</gene>
<keyword evidence="7" id="KW-1185">Reference proteome</keyword>
<dbReference type="Pfam" id="PF15390">
    <property type="entry name" value="WDCP"/>
    <property type="match status" value="3"/>
</dbReference>
<dbReference type="AlphaFoldDB" id="A0AAD7REW1"/>
<protein>
    <recommendedName>
        <fullName evidence="1">WD repeat and coiled-coil-containing protein</fullName>
    </recommendedName>
</protein>
<keyword evidence="3" id="KW-0677">Repeat</keyword>
<organism evidence="6 7">
    <name type="scientific">Aldrovandia affinis</name>
    <dbReference type="NCBI Taxonomy" id="143900"/>
    <lineage>
        <taxon>Eukaryota</taxon>
        <taxon>Metazoa</taxon>
        <taxon>Chordata</taxon>
        <taxon>Craniata</taxon>
        <taxon>Vertebrata</taxon>
        <taxon>Euteleostomi</taxon>
        <taxon>Actinopterygii</taxon>
        <taxon>Neopterygii</taxon>
        <taxon>Teleostei</taxon>
        <taxon>Notacanthiformes</taxon>
        <taxon>Halosauridae</taxon>
        <taxon>Aldrovandia</taxon>
    </lineage>
</organism>
<evidence type="ECO:0000256" key="1">
    <source>
        <dbReference type="ARBA" id="ARBA00015683"/>
    </source>
</evidence>
<reference evidence="6" key="1">
    <citation type="journal article" date="2023" name="Science">
        <title>Genome structures resolve the early diversification of teleost fishes.</title>
        <authorList>
            <person name="Parey E."/>
            <person name="Louis A."/>
            <person name="Montfort J."/>
            <person name="Bouchez O."/>
            <person name="Roques C."/>
            <person name="Iampietro C."/>
            <person name="Lluch J."/>
            <person name="Castinel A."/>
            <person name="Donnadieu C."/>
            <person name="Desvignes T."/>
            <person name="Floi Bucao C."/>
            <person name="Jouanno E."/>
            <person name="Wen M."/>
            <person name="Mejri S."/>
            <person name="Dirks R."/>
            <person name="Jansen H."/>
            <person name="Henkel C."/>
            <person name="Chen W.J."/>
            <person name="Zahm M."/>
            <person name="Cabau C."/>
            <person name="Klopp C."/>
            <person name="Thompson A.W."/>
            <person name="Robinson-Rechavi M."/>
            <person name="Braasch I."/>
            <person name="Lecointre G."/>
            <person name="Bobe J."/>
            <person name="Postlethwait J.H."/>
            <person name="Berthelot C."/>
            <person name="Roest Crollius H."/>
            <person name="Guiguen Y."/>
        </authorList>
    </citation>
    <scope>NUCLEOTIDE SEQUENCE</scope>
    <source>
        <strain evidence="6">NC1722</strain>
    </source>
</reference>
<keyword evidence="4" id="KW-0175">Coiled coil</keyword>
<feature type="region of interest" description="Disordered" evidence="5">
    <location>
        <begin position="519"/>
        <end position="546"/>
    </location>
</feature>
<dbReference type="GO" id="GO:0019900">
    <property type="term" value="F:kinase binding"/>
    <property type="evidence" value="ECO:0007669"/>
    <property type="project" value="TreeGrafter"/>
</dbReference>
<sequence length="716" mass="75443">MDLGKVTLPRTGVNALHQAVHAQHGVAWTDGERVSLTPLRFDADERERYEPQFGARSVAGRFEEEEVLAVRWGPGSPALLAVQHRKRVTVWEVSSSSASSAGASDASGPACAQTCDVSEPLPLLAQGCVWHPSSDALALLTRRGVSVICDVRSGARRRVGAELRGGGAVRLACWTGDGTRLVVAVGSALLSYAWDGGAGGTLTPCGSSPAFDLGRGQVCALEPAGVPRRRGDRAAPGQDLRAERGHGVRCAAQTSAFSALPAGGGRRWLRAGLTPALCAAAPGALLGLRRRDTLTGSGRDSAHLLLVSYEGGGAAAITARVRVPGVLAPDLVAWGPGGRAVAVASSACGAVLVYAVTGDRAMSLVQRVPMQADERPKGVSFLSAGTLLLMVATLKPSDTAFLPSSSSNTHDFLARLVTKELVYDEGAEEEEGESQRPRRISGTLASASEGQGGGGGGACRTFPPRRAVWRDSGAGPAGRGGDLPWREEEEACRGEAFDTEHVGLAMGSLDLGRRAAPPRFEASDKGLSDPPPPPPPPPRGETQPLEQPSWAVEPIFAEVQRGLSEVRDFTPNGRKARGRYPPSSEPPYAIVTCQKQLCDGVFVDERRLVLLCEGKLCLRVLQDLFSLPVLEMMCGPQWIVLVADAEGFVPLTFKPREELTVRSGKRNSPVCPGSGEGLQVTQPPHTHGHAPPRQRHNCTPHHRSSLTPVGDAGLTH</sequence>
<dbReference type="PANTHER" id="PTHR14897">
    <property type="entry name" value="WD REPEAT AND COILED-COIL-CONTAINING PROTEIN"/>
    <property type="match status" value="1"/>
</dbReference>
<feature type="region of interest" description="Disordered" evidence="5">
    <location>
        <begin position="662"/>
        <end position="716"/>
    </location>
</feature>
<evidence type="ECO:0000313" key="6">
    <source>
        <dbReference type="EMBL" id="KAJ8378808.1"/>
    </source>
</evidence>
<dbReference type="Proteomes" id="UP001221898">
    <property type="component" value="Unassembled WGS sequence"/>
</dbReference>
<name>A0AAD7REW1_9TELE</name>
<proteinExistence type="predicted"/>
<dbReference type="EMBL" id="JAINUG010000310">
    <property type="protein sequence ID" value="KAJ8378808.1"/>
    <property type="molecule type" value="Genomic_DNA"/>
</dbReference>
<feature type="compositionally biased region" description="Basic residues" evidence="5">
    <location>
        <begin position="686"/>
        <end position="704"/>
    </location>
</feature>
<evidence type="ECO:0000256" key="4">
    <source>
        <dbReference type="ARBA" id="ARBA00023054"/>
    </source>
</evidence>
<dbReference type="PANTHER" id="PTHR14897:SF5">
    <property type="entry name" value="WD REPEAT AND COILED-COIL-CONTAINING PROTEIN"/>
    <property type="match status" value="1"/>
</dbReference>
<keyword evidence="2" id="KW-0853">WD repeat</keyword>
<dbReference type="SUPFAM" id="SSF75011">
    <property type="entry name" value="3-carboxy-cis,cis-mucoante lactonizing enzyme"/>
    <property type="match status" value="1"/>
</dbReference>
<evidence type="ECO:0000256" key="5">
    <source>
        <dbReference type="SAM" id="MobiDB-lite"/>
    </source>
</evidence>
<accession>A0AAD7REW1</accession>
<dbReference type="InterPro" id="IPR028041">
    <property type="entry name" value="WDCP"/>
</dbReference>
<evidence type="ECO:0000256" key="3">
    <source>
        <dbReference type="ARBA" id="ARBA00022737"/>
    </source>
</evidence>
<feature type="region of interest" description="Disordered" evidence="5">
    <location>
        <begin position="424"/>
        <end position="497"/>
    </location>
</feature>
<feature type="compositionally biased region" description="Pro residues" evidence="5">
    <location>
        <begin position="529"/>
        <end position="539"/>
    </location>
</feature>
<evidence type="ECO:0000256" key="2">
    <source>
        <dbReference type="ARBA" id="ARBA00022574"/>
    </source>
</evidence>
<comment type="caution">
    <text evidence="6">The sequence shown here is derived from an EMBL/GenBank/DDBJ whole genome shotgun (WGS) entry which is preliminary data.</text>
</comment>
<dbReference type="Gene3D" id="2.130.10.10">
    <property type="entry name" value="YVTN repeat-like/Quinoprotein amine dehydrogenase"/>
    <property type="match status" value="1"/>
</dbReference>
<evidence type="ECO:0000313" key="7">
    <source>
        <dbReference type="Proteomes" id="UP001221898"/>
    </source>
</evidence>
<dbReference type="InterPro" id="IPR015943">
    <property type="entry name" value="WD40/YVTN_repeat-like_dom_sf"/>
</dbReference>